<evidence type="ECO:0008006" key="4">
    <source>
        <dbReference type="Google" id="ProtNLM"/>
    </source>
</evidence>
<sequence length="322" mass="32657">MSAGNTPESTTEVPTETSEVNSGISVSMLAQVIGIFILAGIGIGATAGITITQLGSGSAILGGILTLVVLTIVFLLGPVIGLIAGLRVGSENGATTTSYLVSFLGSTAGYFAMIIVVILAMSVAMIEGGGGSAVADTATQTTMEGDSSRGLPIGEYLIPIITVALPTGLTGLGGTYIGGKQTPSAGGMTLPIRYVAAGIVVIALVATGGLVIPDLINNDPQLEVDGSASAMQGTLYADAKITNPTDNDVDNTVTAELVIDGEVVATEDRDVMVSADDESEISWEIIAVSDLSSAQLQAIRNGDLEIRYSINDQTVDTYTLPA</sequence>
<gene>
    <name evidence="2" type="ordered locus">Hqrw_2132</name>
</gene>
<feature type="transmembrane region" description="Helical" evidence="1">
    <location>
        <begin position="190"/>
        <end position="212"/>
    </location>
</feature>
<name>G0LKS5_HALWC</name>
<dbReference type="RefSeq" id="WP_014555758.1">
    <property type="nucleotide sequence ID" value="NC_017459.1"/>
</dbReference>
<dbReference type="Proteomes" id="UP000007954">
    <property type="component" value="Chromosome"/>
</dbReference>
<protein>
    <recommendedName>
        <fullName evidence="4">DUF973 family protein</fullName>
    </recommendedName>
</protein>
<feature type="transmembrane region" description="Helical" evidence="1">
    <location>
        <begin position="98"/>
        <end position="126"/>
    </location>
</feature>
<dbReference type="EMBL" id="FR746099">
    <property type="protein sequence ID" value="CCC40033.1"/>
    <property type="molecule type" value="Genomic_DNA"/>
</dbReference>
<dbReference type="KEGG" id="hwc:Hqrw_2132"/>
<keyword evidence="1" id="KW-0812">Transmembrane</keyword>
<evidence type="ECO:0000313" key="2">
    <source>
        <dbReference type="EMBL" id="CCC40033.1"/>
    </source>
</evidence>
<dbReference type="HOGENOM" id="CLU_917051_0_0_2"/>
<keyword evidence="1" id="KW-1133">Transmembrane helix</keyword>
<proteinExistence type="predicted"/>
<feature type="transmembrane region" description="Helical" evidence="1">
    <location>
        <begin position="60"/>
        <end position="86"/>
    </location>
</feature>
<evidence type="ECO:0000256" key="1">
    <source>
        <dbReference type="SAM" id="Phobius"/>
    </source>
</evidence>
<feature type="transmembrane region" description="Helical" evidence="1">
    <location>
        <begin position="32"/>
        <end position="54"/>
    </location>
</feature>
<keyword evidence="1" id="KW-0472">Membrane</keyword>
<dbReference type="AlphaFoldDB" id="G0LKS5"/>
<feature type="transmembrane region" description="Helical" evidence="1">
    <location>
        <begin position="156"/>
        <end position="178"/>
    </location>
</feature>
<dbReference type="GeneID" id="12446868"/>
<organism evidence="2 3">
    <name type="scientific">Haloquadratum walsbyi (strain DSM 16854 / JCM 12705 / C23)</name>
    <dbReference type="NCBI Taxonomy" id="768065"/>
    <lineage>
        <taxon>Archaea</taxon>
        <taxon>Methanobacteriati</taxon>
        <taxon>Methanobacteriota</taxon>
        <taxon>Stenosarchaea group</taxon>
        <taxon>Halobacteria</taxon>
        <taxon>Halobacteriales</taxon>
        <taxon>Haloferacaceae</taxon>
        <taxon>Haloquadratum</taxon>
    </lineage>
</organism>
<reference evidence="2 3" key="1">
    <citation type="journal article" date="2011" name="PLoS ONE">
        <title>Haloquadratum walsbyi: limited diversity in a global pond.</title>
        <authorList>
            <person name="Dyall-Smith M."/>
            <person name="Pfeiffer F."/>
            <person name="Klee K."/>
            <person name="Palm P."/>
            <person name="Gross K."/>
            <person name="Schuster S.C."/>
            <person name="Rampp M."/>
            <person name="Oesterhelt D."/>
        </authorList>
    </citation>
    <scope>NUCLEOTIDE SEQUENCE [LARGE SCALE GENOMIC DNA]</scope>
    <source>
        <strain evidence="3">DSM 16854 / JCM 12705 / C23</strain>
    </source>
</reference>
<accession>G0LKS5</accession>
<evidence type="ECO:0000313" key="3">
    <source>
        <dbReference type="Proteomes" id="UP000007954"/>
    </source>
</evidence>